<dbReference type="Pfam" id="PF01904">
    <property type="entry name" value="DUF72"/>
    <property type="match status" value="1"/>
</dbReference>
<dbReference type="AlphaFoldDB" id="A0A3G8GXN9"/>
<sequence length="323" mass="35405">MAARKPAKVATNIHIGIGGWNFAPWRDNFYPAGLPQARELEYASRHLTAIEINSTYHGTQKRTSFANWRDATPDDFVFSVKASRFATNRRVLAEGADSIHRFIDSGIAELRHKLGPVVWQFAPTKQFVPEDFEAFLTLLPDSVEGVTLRHVLEVRHDSFMCDEFLKLARKYKAATVFTDSPKFPSFADLTTDFVYARLLNAEASVATGYKDADLDQWAQRVGQWAKGSAPTDLPRVEDAPGARLKPKAVYLFFINGAKERAPAAAGALLARLGWTPTETVPVKVPVSKTAKAAAKTAPAKQAATKKPATKKAPAKKPASRAAA</sequence>
<feature type="compositionally biased region" description="Basic residues" evidence="1">
    <location>
        <begin position="307"/>
        <end position="323"/>
    </location>
</feature>
<dbReference type="KEGG" id="cpau:EHF44_05320"/>
<evidence type="ECO:0000313" key="2">
    <source>
        <dbReference type="EMBL" id="AZG12904.1"/>
    </source>
</evidence>
<gene>
    <name evidence="2" type="ORF">EHF44_05320</name>
</gene>
<evidence type="ECO:0000313" key="3">
    <source>
        <dbReference type="Proteomes" id="UP000270411"/>
    </source>
</evidence>
<organism evidence="2 3">
    <name type="scientific">Cupriavidus pauculus</name>
    <dbReference type="NCBI Taxonomy" id="82633"/>
    <lineage>
        <taxon>Bacteria</taxon>
        <taxon>Pseudomonadati</taxon>
        <taxon>Pseudomonadota</taxon>
        <taxon>Betaproteobacteria</taxon>
        <taxon>Burkholderiales</taxon>
        <taxon>Burkholderiaceae</taxon>
        <taxon>Cupriavidus</taxon>
    </lineage>
</organism>
<dbReference type="Proteomes" id="UP000270411">
    <property type="component" value="Chromosome 1"/>
</dbReference>
<dbReference type="EMBL" id="CP033969">
    <property type="protein sequence ID" value="AZG12904.1"/>
    <property type="molecule type" value="Genomic_DNA"/>
</dbReference>
<dbReference type="PANTHER" id="PTHR30348:SF4">
    <property type="entry name" value="DUF72 DOMAIN-CONTAINING PROTEIN"/>
    <property type="match status" value="1"/>
</dbReference>
<dbReference type="RefSeq" id="WP_124682789.1">
    <property type="nucleotide sequence ID" value="NZ_CP033969.1"/>
</dbReference>
<dbReference type="InterPro" id="IPR036520">
    <property type="entry name" value="UPF0759_sf"/>
</dbReference>
<evidence type="ECO:0000256" key="1">
    <source>
        <dbReference type="SAM" id="MobiDB-lite"/>
    </source>
</evidence>
<dbReference type="PANTHER" id="PTHR30348">
    <property type="entry name" value="UNCHARACTERIZED PROTEIN YECE"/>
    <property type="match status" value="1"/>
</dbReference>
<dbReference type="Gene3D" id="3.20.20.410">
    <property type="entry name" value="Protein of unknown function UPF0759"/>
    <property type="match status" value="1"/>
</dbReference>
<dbReference type="SUPFAM" id="SSF117396">
    <property type="entry name" value="TM1631-like"/>
    <property type="match status" value="1"/>
</dbReference>
<feature type="compositionally biased region" description="Low complexity" evidence="1">
    <location>
        <begin position="289"/>
        <end position="306"/>
    </location>
</feature>
<reference evidence="3" key="1">
    <citation type="submission" date="2018-11" db="EMBL/GenBank/DDBJ databases">
        <title>FDA dAtabase for Regulatory Grade micrObial Sequences (FDA-ARGOS): Supporting development and validation of Infectious Disease Dx tests.</title>
        <authorList>
            <person name="Goldberg B."/>
            <person name="Campos J."/>
            <person name="Tallon L."/>
            <person name="Sadzewicz L."/>
            <person name="Zhao X."/>
            <person name="Vavikolanu K."/>
            <person name="Mehta A."/>
            <person name="Aluvathingal J."/>
            <person name="Nadendla S."/>
            <person name="Geyer C."/>
            <person name="Nandy P."/>
            <person name="Yan Y."/>
            <person name="Sichtig H."/>
        </authorList>
    </citation>
    <scope>NUCLEOTIDE SEQUENCE [LARGE SCALE GENOMIC DNA]</scope>
    <source>
        <strain evidence="3">FDAARGOS_614</strain>
    </source>
</reference>
<name>A0A3G8GXN9_9BURK</name>
<proteinExistence type="predicted"/>
<protein>
    <submittedName>
        <fullName evidence="2">DUF72 domain-containing protein</fullName>
    </submittedName>
</protein>
<dbReference type="InterPro" id="IPR002763">
    <property type="entry name" value="DUF72"/>
</dbReference>
<accession>A0A3G8GXN9</accession>
<dbReference type="OrthoDB" id="9780310at2"/>
<feature type="region of interest" description="Disordered" evidence="1">
    <location>
        <begin position="289"/>
        <end position="323"/>
    </location>
</feature>